<gene>
    <name evidence="2" type="ORF">M23134_07751</name>
</gene>
<organism evidence="2 3">
    <name type="scientific">Microscilla marina ATCC 23134</name>
    <dbReference type="NCBI Taxonomy" id="313606"/>
    <lineage>
        <taxon>Bacteria</taxon>
        <taxon>Pseudomonadati</taxon>
        <taxon>Bacteroidota</taxon>
        <taxon>Cytophagia</taxon>
        <taxon>Cytophagales</taxon>
        <taxon>Microscillaceae</taxon>
        <taxon>Microscilla</taxon>
    </lineage>
</organism>
<dbReference type="PANTHER" id="PTHR42860">
    <property type="entry name" value="VITAMIN B12-BINDING PROTEIN"/>
    <property type="match status" value="1"/>
</dbReference>
<dbReference type="eggNOG" id="COG0614">
    <property type="taxonomic scope" value="Bacteria"/>
</dbReference>
<accession>A1ZL99</accession>
<name>A1ZL99_MICM2</name>
<keyword evidence="3" id="KW-1185">Reference proteome</keyword>
<dbReference type="PANTHER" id="PTHR42860:SF1">
    <property type="entry name" value="VITAMIN B12-BINDING PROTEIN"/>
    <property type="match status" value="1"/>
</dbReference>
<dbReference type="SUPFAM" id="SSF53807">
    <property type="entry name" value="Helical backbone' metal receptor"/>
    <property type="match status" value="1"/>
</dbReference>
<proteinExistence type="predicted"/>
<dbReference type="AlphaFoldDB" id="A1ZL99"/>
<sequence length="310" mass="34130">MNKIISLLPSATEIVCALGFQDQLVGRSHECDYPVGITNLPVCTEAKFPQGSSAEIDQSVGALVQKGLSVYEVYNEVLEKLAPDFVVTQSQCEVCAVSMKDVEAAVCQLISSNPQIINLEPVGFQDVFNDILAVGKALGVPQKAQQLVTSLLARIDSVEQTTQPIARKKRVACIEWLSPLMNAANWVPTLVEKAGGVNLFGKEAQHSHYIQWADIEQQNPDVILIMPCGFGIERTLQEINLLTDLPGWKELPAVQNGQVYLTDGNQYFNRPGPRLADSVEIISEILYPETFGRKHPKKDWISLDEALITT</sequence>
<evidence type="ECO:0000313" key="3">
    <source>
        <dbReference type="Proteomes" id="UP000004095"/>
    </source>
</evidence>
<evidence type="ECO:0000313" key="2">
    <source>
        <dbReference type="EMBL" id="EAY28653.1"/>
    </source>
</evidence>
<dbReference type="EMBL" id="AAWS01000014">
    <property type="protein sequence ID" value="EAY28653.1"/>
    <property type="molecule type" value="Genomic_DNA"/>
</dbReference>
<dbReference type="InterPro" id="IPR051030">
    <property type="entry name" value="Vitamin_B12-ABC_binding"/>
</dbReference>
<dbReference type="OrthoDB" id="9787772at2"/>
<evidence type="ECO:0000259" key="1">
    <source>
        <dbReference type="PROSITE" id="PS50983"/>
    </source>
</evidence>
<dbReference type="CDD" id="cd01144">
    <property type="entry name" value="BtuF"/>
    <property type="match status" value="1"/>
</dbReference>
<comment type="caution">
    <text evidence="2">The sequence shown here is derived from an EMBL/GenBank/DDBJ whole genome shotgun (WGS) entry which is preliminary data.</text>
</comment>
<dbReference type="Proteomes" id="UP000004095">
    <property type="component" value="Unassembled WGS sequence"/>
</dbReference>
<feature type="domain" description="Fe/B12 periplasmic-binding" evidence="1">
    <location>
        <begin position="3"/>
        <end position="290"/>
    </location>
</feature>
<dbReference type="InterPro" id="IPR002491">
    <property type="entry name" value="ABC_transptr_periplasmic_BD"/>
</dbReference>
<dbReference type="RefSeq" id="WP_002697343.1">
    <property type="nucleotide sequence ID" value="NZ_AAWS01000014.1"/>
</dbReference>
<reference evidence="2 3" key="1">
    <citation type="submission" date="2007-01" db="EMBL/GenBank/DDBJ databases">
        <authorList>
            <person name="Haygood M."/>
            <person name="Podell S."/>
            <person name="Anderson C."/>
            <person name="Hopkinson B."/>
            <person name="Roe K."/>
            <person name="Barbeau K."/>
            <person name="Gaasterland T."/>
            <person name="Ferriera S."/>
            <person name="Johnson J."/>
            <person name="Kravitz S."/>
            <person name="Beeson K."/>
            <person name="Sutton G."/>
            <person name="Rogers Y.-H."/>
            <person name="Friedman R."/>
            <person name="Frazier M."/>
            <person name="Venter J.C."/>
        </authorList>
    </citation>
    <scope>NUCLEOTIDE SEQUENCE [LARGE SCALE GENOMIC DNA]</scope>
    <source>
        <strain evidence="2 3">ATCC 23134</strain>
    </source>
</reference>
<dbReference type="PROSITE" id="PS50983">
    <property type="entry name" value="FE_B12_PBP"/>
    <property type="match status" value="1"/>
</dbReference>
<protein>
    <submittedName>
        <fullName evidence="2">Substrate-binding protein of ABC transporter</fullName>
    </submittedName>
</protein>
<dbReference type="Pfam" id="PF01497">
    <property type="entry name" value="Peripla_BP_2"/>
    <property type="match status" value="1"/>
</dbReference>
<dbReference type="Gene3D" id="3.40.50.1980">
    <property type="entry name" value="Nitrogenase molybdenum iron protein domain"/>
    <property type="match status" value="2"/>
</dbReference>